<dbReference type="AlphaFoldDB" id="A0A0R1LXL1"/>
<evidence type="ECO:0000256" key="9">
    <source>
        <dbReference type="ARBA" id="ARBA00022842"/>
    </source>
</evidence>
<keyword evidence="10 13" id="KW-0648">Protein biosynthesis</keyword>
<keyword evidence="17" id="KW-1185">Reference proteome</keyword>
<dbReference type="GO" id="GO:0016740">
    <property type="term" value="F:transferase activity"/>
    <property type="evidence" value="ECO:0007669"/>
    <property type="project" value="UniProtKB-ARBA"/>
</dbReference>
<evidence type="ECO:0000256" key="5">
    <source>
        <dbReference type="ARBA" id="ARBA00022598"/>
    </source>
</evidence>
<dbReference type="EMBL" id="AZEE01000028">
    <property type="protein sequence ID" value="KRK97940.1"/>
    <property type="molecule type" value="Genomic_DNA"/>
</dbReference>
<keyword evidence="9 13" id="KW-0460">Magnesium</keyword>
<feature type="domain" description="Aminoacyl-transfer RNA synthetases class-II family profile" evidence="15">
    <location>
        <begin position="111"/>
        <end position="343"/>
    </location>
</feature>
<dbReference type="Pfam" id="PF02912">
    <property type="entry name" value="Phe_tRNA-synt_N"/>
    <property type="match status" value="1"/>
</dbReference>
<evidence type="ECO:0000256" key="11">
    <source>
        <dbReference type="ARBA" id="ARBA00023146"/>
    </source>
</evidence>
<evidence type="ECO:0000256" key="10">
    <source>
        <dbReference type="ARBA" id="ARBA00022917"/>
    </source>
</evidence>
<keyword evidence="8 13" id="KW-0067">ATP-binding</keyword>
<keyword evidence="7 13" id="KW-0547">Nucleotide-binding</keyword>
<dbReference type="EC" id="6.1.1.20" evidence="13"/>
<protein>
    <recommendedName>
        <fullName evidence="13">Phenylalanine--tRNA ligase alpha subunit</fullName>
        <ecNumber evidence="13">6.1.1.20</ecNumber>
    </recommendedName>
    <alternativeName>
        <fullName evidence="13">Phenylalanyl-tRNA synthetase alpha subunit</fullName>
        <shortName evidence="13">PheRS</shortName>
    </alternativeName>
</protein>
<dbReference type="RefSeq" id="WP_056947751.1">
    <property type="nucleotide sequence ID" value="NZ_AZEE01000028.1"/>
</dbReference>
<dbReference type="HAMAP" id="MF_00281">
    <property type="entry name" value="Phe_tRNA_synth_alpha1"/>
    <property type="match status" value="1"/>
</dbReference>
<evidence type="ECO:0000256" key="1">
    <source>
        <dbReference type="ARBA" id="ARBA00004496"/>
    </source>
</evidence>
<organism evidence="16 17">
    <name type="scientific">Secundilactobacillus odoratitofui DSM 19909 = JCM 15043</name>
    <dbReference type="NCBI Taxonomy" id="1423776"/>
    <lineage>
        <taxon>Bacteria</taxon>
        <taxon>Bacillati</taxon>
        <taxon>Bacillota</taxon>
        <taxon>Bacilli</taxon>
        <taxon>Lactobacillales</taxon>
        <taxon>Lactobacillaceae</taxon>
        <taxon>Secundilactobacillus</taxon>
    </lineage>
</organism>
<dbReference type="GO" id="GO:0005737">
    <property type="term" value="C:cytoplasm"/>
    <property type="evidence" value="ECO:0007669"/>
    <property type="project" value="UniProtKB-SubCell"/>
</dbReference>
<evidence type="ECO:0000256" key="14">
    <source>
        <dbReference type="SAM" id="Coils"/>
    </source>
</evidence>
<comment type="catalytic activity">
    <reaction evidence="12 13">
        <text>tRNA(Phe) + L-phenylalanine + ATP = L-phenylalanyl-tRNA(Phe) + AMP + diphosphate + H(+)</text>
        <dbReference type="Rhea" id="RHEA:19413"/>
        <dbReference type="Rhea" id="RHEA-COMP:9668"/>
        <dbReference type="Rhea" id="RHEA-COMP:9699"/>
        <dbReference type="ChEBI" id="CHEBI:15378"/>
        <dbReference type="ChEBI" id="CHEBI:30616"/>
        <dbReference type="ChEBI" id="CHEBI:33019"/>
        <dbReference type="ChEBI" id="CHEBI:58095"/>
        <dbReference type="ChEBI" id="CHEBI:78442"/>
        <dbReference type="ChEBI" id="CHEBI:78531"/>
        <dbReference type="ChEBI" id="CHEBI:456215"/>
        <dbReference type="EC" id="6.1.1.20"/>
    </reaction>
</comment>
<gene>
    <name evidence="13" type="primary">pheS</name>
    <name evidence="16" type="ORF">FD04_GL000915</name>
</gene>
<dbReference type="OrthoDB" id="9800719at2"/>
<reference evidence="16 17" key="1">
    <citation type="journal article" date="2015" name="Genome Announc.">
        <title>Expanding the biotechnology potential of lactobacilli through comparative genomics of 213 strains and associated genera.</title>
        <authorList>
            <person name="Sun Z."/>
            <person name="Harris H.M."/>
            <person name="McCann A."/>
            <person name="Guo C."/>
            <person name="Argimon S."/>
            <person name="Zhang W."/>
            <person name="Yang X."/>
            <person name="Jeffery I.B."/>
            <person name="Cooney J.C."/>
            <person name="Kagawa T.F."/>
            <person name="Liu W."/>
            <person name="Song Y."/>
            <person name="Salvetti E."/>
            <person name="Wrobel A."/>
            <person name="Rasinkangas P."/>
            <person name="Parkhill J."/>
            <person name="Rea M.C."/>
            <person name="O'Sullivan O."/>
            <person name="Ritari J."/>
            <person name="Douillard F.P."/>
            <person name="Paul Ross R."/>
            <person name="Yang R."/>
            <person name="Briner A.E."/>
            <person name="Felis G.E."/>
            <person name="de Vos W.M."/>
            <person name="Barrangou R."/>
            <person name="Klaenhammer T.R."/>
            <person name="Caufield P.W."/>
            <person name="Cui Y."/>
            <person name="Zhang H."/>
            <person name="O'Toole P.W."/>
        </authorList>
    </citation>
    <scope>NUCLEOTIDE SEQUENCE [LARGE SCALE GENOMIC DNA]</scope>
    <source>
        <strain evidence="16 17">DSM 19909</strain>
    </source>
</reference>
<dbReference type="InterPro" id="IPR004188">
    <property type="entry name" value="Phe-tRNA_ligase_II_N"/>
</dbReference>
<keyword evidence="5 13" id="KW-0436">Ligase</keyword>
<evidence type="ECO:0000256" key="13">
    <source>
        <dbReference type="HAMAP-Rule" id="MF_00281"/>
    </source>
</evidence>
<dbReference type="InterPro" id="IPR004529">
    <property type="entry name" value="Phe-tRNA-synth_IIc_asu"/>
</dbReference>
<dbReference type="Pfam" id="PF01409">
    <property type="entry name" value="tRNA-synt_2d"/>
    <property type="match status" value="1"/>
</dbReference>
<feature type="binding site" evidence="13">
    <location>
        <position position="259"/>
    </location>
    <ligand>
        <name>Mg(2+)</name>
        <dbReference type="ChEBI" id="CHEBI:18420"/>
        <note>shared with beta subunit</note>
    </ligand>
</feature>
<name>A0A0R1LXL1_9LACO</name>
<dbReference type="GO" id="GO:0004826">
    <property type="term" value="F:phenylalanine-tRNA ligase activity"/>
    <property type="evidence" value="ECO:0007669"/>
    <property type="project" value="UniProtKB-UniRule"/>
</dbReference>
<evidence type="ECO:0000256" key="2">
    <source>
        <dbReference type="ARBA" id="ARBA00010207"/>
    </source>
</evidence>
<dbReference type="PROSITE" id="PS50862">
    <property type="entry name" value="AA_TRNA_LIGASE_II"/>
    <property type="match status" value="1"/>
</dbReference>
<dbReference type="PANTHER" id="PTHR11538:SF41">
    <property type="entry name" value="PHENYLALANINE--TRNA LIGASE, MITOCHONDRIAL"/>
    <property type="match status" value="1"/>
</dbReference>
<keyword evidence="4 13" id="KW-0963">Cytoplasm</keyword>
<dbReference type="SUPFAM" id="SSF46589">
    <property type="entry name" value="tRNA-binding arm"/>
    <property type="match status" value="1"/>
</dbReference>
<evidence type="ECO:0000259" key="15">
    <source>
        <dbReference type="PROSITE" id="PS50862"/>
    </source>
</evidence>
<dbReference type="PANTHER" id="PTHR11538">
    <property type="entry name" value="PHENYLALANYL-TRNA SYNTHETASE"/>
    <property type="match status" value="1"/>
</dbReference>
<accession>A0A0R1LXL1</accession>
<dbReference type="SUPFAM" id="SSF55681">
    <property type="entry name" value="Class II aaRS and biotin synthetases"/>
    <property type="match status" value="1"/>
</dbReference>
<dbReference type="Gene3D" id="3.30.930.10">
    <property type="entry name" value="Bira Bifunctional Protein, Domain 2"/>
    <property type="match status" value="1"/>
</dbReference>
<dbReference type="STRING" id="1423776.FD04_GL000915"/>
<evidence type="ECO:0000256" key="4">
    <source>
        <dbReference type="ARBA" id="ARBA00022490"/>
    </source>
</evidence>
<sequence>MTLKDQLEKIRQERRESIKEVGDLKGLDALRVELLGKKGPITQALRGMKDLPAEERPQFGQFANHVRDELQSAIEAKRDELKQAVLNKRLQEEKIDVTLPGKPVAQGQPHVIQQIVDQIEDLFIGMGYQVLSGPEVEEDKYNFEMMNLPKDHPARDMQDTFYITKEILMRTQTSPMQARTLEKHDFSQGPLKMISPGVVYRRDTDDPTHSHQFHQVEGIVIDKHITMADLKGTLQLVAHELFGDRFDIRLRPSYFPFTEPSVEADITCFNCGGKGCAVCKYTGWIEVLGAGMVHPNVLKIAGVDPEVYGGFAFGLGPDRFAMLKYGVDDIRNFYLNDVRFLTQFSKKG</sequence>
<comment type="subcellular location">
    <subcellularLocation>
        <location evidence="1 13">Cytoplasm</location>
    </subcellularLocation>
</comment>
<comment type="cofactor">
    <cofactor evidence="13">
        <name>Mg(2+)</name>
        <dbReference type="ChEBI" id="CHEBI:18420"/>
    </cofactor>
    <text evidence="13">Binds 2 magnesium ions per tetramer.</text>
</comment>
<dbReference type="CDD" id="cd00496">
    <property type="entry name" value="PheRS_alpha_core"/>
    <property type="match status" value="1"/>
</dbReference>
<comment type="caution">
    <text evidence="16">The sequence shown here is derived from an EMBL/GenBank/DDBJ whole genome shotgun (WGS) entry which is preliminary data.</text>
</comment>
<evidence type="ECO:0000256" key="12">
    <source>
        <dbReference type="ARBA" id="ARBA00049255"/>
    </source>
</evidence>
<feature type="coiled-coil region" evidence="14">
    <location>
        <begin position="67"/>
        <end position="94"/>
    </location>
</feature>
<keyword evidence="14" id="KW-0175">Coiled coil</keyword>
<keyword evidence="6 13" id="KW-0479">Metal-binding</keyword>
<evidence type="ECO:0000313" key="16">
    <source>
        <dbReference type="EMBL" id="KRK97940.1"/>
    </source>
</evidence>
<dbReference type="InterPro" id="IPR022911">
    <property type="entry name" value="Phe_tRNA_ligase_alpha1_bac"/>
</dbReference>
<proteinExistence type="inferred from homology"/>
<dbReference type="Proteomes" id="UP000051160">
    <property type="component" value="Unassembled WGS sequence"/>
</dbReference>
<comment type="subunit">
    <text evidence="3 13">Tetramer of two alpha and two beta subunits.</text>
</comment>
<dbReference type="FunFam" id="3.30.930.10:FF:000003">
    <property type="entry name" value="Phenylalanine--tRNA ligase alpha subunit"/>
    <property type="match status" value="1"/>
</dbReference>
<evidence type="ECO:0000256" key="6">
    <source>
        <dbReference type="ARBA" id="ARBA00022723"/>
    </source>
</evidence>
<evidence type="ECO:0000256" key="8">
    <source>
        <dbReference type="ARBA" id="ARBA00022840"/>
    </source>
</evidence>
<evidence type="ECO:0000256" key="3">
    <source>
        <dbReference type="ARBA" id="ARBA00011209"/>
    </source>
</evidence>
<dbReference type="GO" id="GO:0140096">
    <property type="term" value="F:catalytic activity, acting on a protein"/>
    <property type="evidence" value="ECO:0007669"/>
    <property type="project" value="UniProtKB-ARBA"/>
</dbReference>
<dbReference type="PATRIC" id="fig|1423776.4.peg.922"/>
<dbReference type="InterPro" id="IPR002319">
    <property type="entry name" value="Phenylalanyl-tRNA_Synthase"/>
</dbReference>
<evidence type="ECO:0000313" key="17">
    <source>
        <dbReference type="Proteomes" id="UP000051160"/>
    </source>
</evidence>
<comment type="similarity">
    <text evidence="2 13">Belongs to the class-II aminoacyl-tRNA synthetase family. Phe-tRNA synthetase alpha subunit type 1 subfamily.</text>
</comment>
<dbReference type="GO" id="GO:0000049">
    <property type="term" value="F:tRNA binding"/>
    <property type="evidence" value="ECO:0007669"/>
    <property type="project" value="InterPro"/>
</dbReference>
<keyword evidence="11 13" id="KW-0030">Aminoacyl-tRNA synthetase</keyword>
<dbReference type="InterPro" id="IPR010978">
    <property type="entry name" value="tRNA-bd_arm"/>
</dbReference>
<dbReference type="GO" id="GO:0006432">
    <property type="term" value="P:phenylalanyl-tRNA aminoacylation"/>
    <property type="evidence" value="ECO:0007669"/>
    <property type="project" value="UniProtKB-UniRule"/>
</dbReference>
<dbReference type="InterPro" id="IPR006195">
    <property type="entry name" value="aa-tRNA-synth_II"/>
</dbReference>
<dbReference type="NCBIfam" id="TIGR00468">
    <property type="entry name" value="pheS"/>
    <property type="match status" value="1"/>
</dbReference>
<dbReference type="InterPro" id="IPR045864">
    <property type="entry name" value="aa-tRNA-synth_II/BPL/LPL"/>
</dbReference>
<evidence type="ECO:0000256" key="7">
    <source>
        <dbReference type="ARBA" id="ARBA00022741"/>
    </source>
</evidence>
<dbReference type="GO" id="GO:0005524">
    <property type="term" value="F:ATP binding"/>
    <property type="evidence" value="ECO:0007669"/>
    <property type="project" value="UniProtKB-UniRule"/>
</dbReference>
<dbReference type="GO" id="GO:0000287">
    <property type="term" value="F:magnesium ion binding"/>
    <property type="evidence" value="ECO:0007669"/>
    <property type="project" value="UniProtKB-UniRule"/>
</dbReference>